<dbReference type="PROSITE" id="PS51257">
    <property type="entry name" value="PROKAR_LIPOPROTEIN"/>
    <property type="match status" value="1"/>
</dbReference>
<feature type="signal peptide" evidence="1">
    <location>
        <begin position="1"/>
        <end position="22"/>
    </location>
</feature>
<keyword evidence="1" id="KW-0732">Signal</keyword>
<dbReference type="RefSeq" id="WP_013399632.1">
    <property type="nucleotide sequence ID" value="NC_014644.1"/>
</dbReference>
<organism evidence="2 3">
    <name type="scientific">Gardnerella vaginalis (strain ATCC 14019 / 317)</name>
    <dbReference type="NCBI Taxonomy" id="525284"/>
    <lineage>
        <taxon>Bacteria</taxon>
        <taxon>Bacillati</taxon>
        <taxon>Actinomycetota</taxon>
        <taxon>Actinomycetes</taxon>
        <taxon>Bifidobacteriales</taxon>
        <taxon>Bifidobacteriaceae</taxon>
        <taxon>Gardnerella</taxon>
    </lineage>
</organism>
<sequence length="40" mass="3989">MWHKSHVFSAKKCLAAAASAVACVAMIGSTAVSASALVIV</sequence>
<proteinExistence type="predicted"/>
<evidence type="ECO:0000256" key="1">
    <source>
        <dbReference type="SAM" id="SignalP"/>
    </source>
</evidence>
<dbReference type="EMBL" id="CP002104">
    <property type="protein sequence ID" value="ADP39018.1"/>
    <property type="molecule type" value="Genomic_DNA"/>
</dbReference>
<protein>
    <recommendedName>
        <fullName evidence="4">Primosome assembly protein PriA</fullName>
    </recommendedName>
</protein>
<evidence type="ECO:0000313" key="2">
    <source>
        <dbReference type="EMBL" id="ADP39018.1"/>
    </source>
</evidence>
<dbReference type="GeneID" id="97552360"/>
<evidence type="ECO:0008006" key="4">
    <source>
        <dbReference type="Google" id="ProtNLM"/>
    </source>
</evidence>
<gene>
    <name evidence="2" type="ordered locus">HMPREF0421_20936</name>
</gene>
<reference evidence="2 3" key="1">
    <citation type="journal article" date="2010" name="PLoS ONE">
        <title>Comparative genomics of Gardnerella vaginalis strains reveals substantial differences in metabolic and virulence potential.</title>
        <authorList>
            <person name="Yeoman C.J."/>
            <person name="Yildirim S."/>
            <person name="Thomas S.M."/>
            <person name="Durkin A.S."/>
            <person name="Torralba M."/>
            <person name="Sutton G."/>
            <person name="Buhay C.J."/>
            <person name="Ding Y."/>
            <person name="Dugan-Rocha S.P."/>
            <person name="Muzny D.M."/>
            <person name="Qin X."/>
            <person name="Gibbs R.A."/>
            <person name="Leigh S.R."/>
            <person name="Stumpf R."/>
            <person name="White B.A."/>
            <person name="Highlander S.K."/>
            <person name="Nelson K.E."/>
            <person name="Wilson B.A."/>
        </authorList>
    </citation>
    <scope>NUCLEOTIDE SEQUENCE [LARGE SCALE GENOMIC DNA]</scope>
    <source>
        <strain evidence="3">ATCC 14019 / 317</strain>
    </source>
</reference>
<accession>E3DAC4</accession>
<dbReference type="Proteomes" id="UP000001453">
    <property type="component" value="Chromosome"/>
</dbReference>
<dbReference type="HOGENOM" id="CLU_3290149_0_0_11"/>
<dbReference type="AlphaFoldDB" id="E3DAC4"/>
<dbReference type="PATRIC" id="fig|525284.18.peg.927"/>
<dbReference type="KEGG" id="gvg:HMPREF0421_20936"/>
<feature type="chain" id="PRO_5038410762" description="Primosome assembly protein PriA" evidence="1">
    <location>
        <begin position="23"/>
        <end position="40"/>
    </location>
</feature>
<name>E3DAC4_GARV3</name>
<evidence type="ECO:0000313" key="3">
    <source>
        <dbReference type="Proteomes" id="UP000001453"/>
    </source>
</evidence>